<dbReference type="AlphaFoldDB" id="A0A1G9JM40"/>
<comment type="similarity">
    <text evidence="10">In the C-terminal section; belongs to the DAO family.</text>
</comment>
<dbReference type="SUPFAM" id="SSF54373">
    <property type="entry name" value="FAD-linked reductases, C-terminal domain"/>
    <property type="match status" value="1"/>
</dbReference>
<keyword evidence="6 10" id="KW-0819">tRNA processing</keyword>
<feature type="region of interest" description="FAD-dependent cmnm(5)s(2)U34 oxidoreductase" evidence="10">
    <location>
        <begin position="262"/>
        <end position="665"/>
    </location>
</feature>
<dbReference type="Gene3D" id="3.40.50.150">
    <property type="entry name" value="Vaccinia Virus protein VP39"/>
    <property type="match status" value="1"/>
</dbReference>
<dbReference type="NCBIfam" id="NF033855">
    <property type="entry name" value="tRNA_MNMC2"/>
    <property type="match status" value="1"/>
</dbReference>
<feature type="domain" description="FAD dependent oxidoreductase" evidence="11">
    <location>
        <begin position="258"/>
        <end position="626"/>
    </location>
</feature>
<dbReference type="InterPro" id="IPR023032">
    <property type="entry name" value="tRNA_MAMT_biosynth_bifunc_MnmC"/>
</dbReference>
<evidence type="ECO:0000256" key="8">
    <source>
        <dbReference type="ARBA" id="ARBA00023002"/>
    </source>
</evidence>
<dbReference type="PANTHER" id="PTHR13847">
    <property type="entry name" value="SARCOSINE DEHYDROGENASE-RELATED"/>
    <property type="match status" value="1"/>
</dbReference>
<dbReference type="PANTHER" id="PTHR13847:SF283">
    <property type="entry name" value="TRNA 5-METHYLAMINOMETHYL-2-THIOURIDINE BIOSYNTHESIS BIFUNCTIONAL PROTEIN MNMC"/>
    <property type="match status" value="1"/>
</dbReference>
<evidence type="ECO:0000256" key="6">
    <source>
        <dbReference type="ARBA" id="ARBA00022694"/>
    </source>
</evidence>
<evidence type="ECO:0000259" key="11">
    <source>
        <dbReference type="Pfam" id="PF01266"/>
    </source>
</evidence>
<gene>
    <name evidence="10" type="primary">mnmC</name>
    <name evidence="13" type="ORF">SAMN05661010_01532</name>
</gene>
<dbReference type="NCBIfam" id="TIGR03197">
    <property type="entry name" value="MnmC_Cterm"/>
    <property type="match status" value="1"/>
</dbReference>
<dbReference type="EC" id="1.5.-.-" evidence="10"/>
<keyword evidence="1 10" id="KW-0963">Cytoplasm</keyword>
<evidence type="ECO:0000256" key="9">
    <source>
        <dbReference type="ARBA" id="ARBA00023268"/>
    </source>
</evidence>
<dbReference type="Pfam" id="PF05430">
    <property type="entry name" value="Methyltransf_30"/>
    <property type="match status" value="1"/>
</dbReference>
<dbReference type="STRING" id="119000.SAMN05661010_01532"/>
<keyword evidence="2 10" id="KW-0489">Methyltransferase</keyword>
<dbReference type="GO" id="GO:0002098">
    <property type="term" value="P:tRNA wobble uridine modification"/>
    <property type="evidence" value="ECO:0007669"/>
    <property type="project" value="TreeGrafter"/>
</dbReference>
<feature type="domain" description="MnmC-like methyltransferase" evidence="12">
    <location>
        <begin position="115"/>
        <end position="232"/>
    </location>
</feature>
<name>A0A1G9JM40_9GAMM</name>
<evidence type="ECO:0000256" key="5">
    <source>
        <dbReference type="ARBA" id="ARBA00022691"/>
    </source>
</evidence>
<dbReference type="InterPro" id="IPR047785">
    <property type="entry name" value="tRNA_MNMC2"/>
</dbReference>
<keyword evidence="4 10" id="KW-0808">Transferase</keyword>
<dbReference type="NCBIfam" id="NF002481">
    <property type="entry name" value="PRK01747.1-2"/>
    <property type="match status" value="1"/>
</dbReference>
<comment type="subcellular location">
    <subcellularLocation>
        <location evidence="10">Cytoplasm</location>
    </subcellularLocation>
</comment>
<dbReference type="EMBL" id="FNGI01000003">
    <property type="protein sequence ID" value="SDL38670.1"/>
    <property type="molecule type" value="Genomic_DNA"/>
</dbReference>
<evidence type="ECO:0000256" key="4">
    <source>
        <dbReference type="ARBA" id="ARBA00022679"/>
    </source>
</evidence>
<proteinExistence type="inferred from homology"/>
<keyword evidence="7 10" id="KW-0274">FAD</keyword>
<feature type="region of interest" description="tRNA (mnm(5)s(2)U34)-methyltransferase" evidence="10">
    <location>
        <begin position="1"/>
        <end position="234"/>
    </location>
</feature>
<evidence type="ECO:0000313" key="13">
    <source>
        <dbReference type="EMBL" id="SDL38670.1"/>
    </source>
</evidence>
<accession>A0A1G9JM40</accession>
<dbReference type="EC" id="2.1.1.61" evidence="10"/>
<organism evidence="13 14">
    <name type="scientific">Modicisalibacter muralis</name>
    <dbReference type="NCBI Taxonomy" id="119000"/>
    <lineage>
        <taxon>Bacteria</taxon>
        <taxon>Pseudomonadati</taxon>
        <taxon>Pseudomonadota</taxon>
        <taxon>Gammaproteobacteria</taxon>
        <taxon>Oceanospirillales</taxon>
        <taxon>Halomonadaceae</taxon>
        <taxon>Modicisalibacter</taxon>
    </lineage>
</organism>
<dbReference type="GO" id="GO:0004808">
    <property type="term" value="F:tRNA (5-methylaminomethyl-2-thiouridylate)(34)-methyltransferase activity"/>
    <property type="evidence" value="ECO:0007669"/>
    <property type="project" value="UniProtKB-EC"/>
</dbReference>
<dbReference type="InterPro" id="IPR006076">
    <property type="entry name" value="FAD-dep_OxRdtase"/>
</dbReference>
<dbReference type="GO" id="GO:0016645">
    <property type="term" value="F:oxidoreductase activity, acting on the CH-NH group of donors"/>
    <property type="evidence" value="ECO:0007669"/>
    <property type="project" value="InterPro"/>
</dbReference>
<keyword evidence="8 10" id="KW-0560">Oxidoreductase</keyword>
<evidence type="ECO:0000313" key="14">
    <source>
        <dbReference type="Proteomes" id="UP000198654"/>
    </source>
</evidence>
<dbReference type="Gene3D" id="3.50.50.60">
    <property type="entry name" value="FAD/NAD(P)-binding domain"/>
    <property type="match status" value="1"/>
</dbReference>
<dbReference type="InterPro" id="IPR036188">
    <property type="entry name" value="FAD/NAD-bd_sf"/>
</dbReference>
<evidence type="ECO:0000256" key="10">
    <source>
        <dbReference type="HAMAP-Rule" id="MF_01102"/>
    </source>
</evidence>
<dbReference type="SUPFAM" id="SSF51905">
    <property type="entry name" value="FAD/NAD(P)-binding domain"/>
    <property type="match status" value="1"/>
</dbReference>
<evidence type="ECO:0000256" key="3">
    <source>
        <dbReference type="ARBA" id="ARBA00022630"/>
    </source>
</evidence>
<evidence type="ECO:0000259" key="12">
    <source>
        <dbReference type="Pfam" id="PF05430"/>
    </source>
</evidence>
<sequence length="665" mass="72333">MQCATLDWREDTAGEAPHSAAFDDVYFSRHDGRGETEHVFLRNNHLPERFAAWRATRPFVIGETGFGTGLNLLCAWACFDTHAPPSARLHFVSTEKYPLRRDDLIRALAAWPDLAARARPLIAQWPEPVAGVHRLTLGERVTLDLHYGDSAERLARLEGRVDAWFLDGFAPAKNPEMWQAALFEAMATRSRPGATFATFTCAGFVKRGLKAAGFNWEKVPGIGRKRDMLRGRIDTPLLDASRRTTPWFTPPPTAPARHVAVIGAGLAGASVAEALARRGVAVTLIDRQAPGAGASGNRQGALYVKLAAETNRQSRCYLAGLLYTRRWLERLDPERTLWSDCGVLQLAMNDKEARRQATFLANHALPGSVVEGVSADLASQRAGVALSHGGLDYPGAGWVRPAALCQRLAERQGIVFRHAEVTDLTRAEHGWTLQLADGEALSVDQVVIASAHRATRFAPLAWLPIKPVRGQVSELRLPPGAPELKRVVCAGGYAPPALDGIQCFGATFTPGDTATEPRATDHAANLAEFENLLPAYVAALREAGVDLEPVHLGGRVGLRATSPDKTPYAGPVPDAERWRSDYAPLAKDARRIPHVPGRHHAGLWVSAAHGSRGLASAPLCAEVIASRICDEPLPLERELIDHLHPGRRLIVDLIRGKSLPVARKR</sequence>
<dbReference type="InterPro" id="IPR008471">
    <property type="entry name" value="MnmC-like_methylTransf"/>
</dbReference>
<keyword evidence="14" id="KW-1185">Reference proteome</keyword>
<comment type="cofactor">
    <cofactor evidence="10">
        <name>FAD</name>
        <dbReference type="ChEBI" id="CHEBI:57692"/>
    </cofactor>
</comment>
<dbReference type="GO" id="GO:0032259">
    <property type="term" value="P:methylation"/>
    <property type="evidence" value="ECO:0007669"/>
    <property type="project" value="UniProtKB-KW"/>
</dbReference>
<reference evidence="13 14" key="1">
    <citation type="submission" date="2016-10" db="EMBL/GenBank/DDBJ databases">
        <authorList>
            <person name="de Groot N.N."/>
        </authorList>
    </citation>
    <scope>NUCLEOTIDE SEQUENCE [LARGE SCALE GENOMIC DNA]</scope>
    <source>
        <strain evidence="13 14">DSM 14789</strain>
    </source>
</reference>
<dbReference type="GO" id="GO:0005737">
    <property type="term" value="C:cytoplasm"/>
    <property type="evidence" value="ECO:0007669"/>
    <property type="project" value="UniProtKB-SubCell"/>
</dbReference>
<dbReference type="Proteomes" id="UP000198654">
    <property type="component" value="Unassembled WGS sequence"/>
</dbReference>
<comment type="similarity">
    <text evidence="10">In the N-terminal section; belongs to the methyltransferase superfamily. tRNA (mnm(5)s(2)U34)-methyltransferase family.</text>
</comment>
<dbReference type="RefSeq" id="WP_089727192.1">
    <property type="nucleotide sequence ID" value="NZ_FNGI01000003.1"/>
</dbReference>
<dbReference type="HAMAP" id="MF_01102">
    <property type="entry name" value="MnmC"/>
    <property type="match status" value="1"/>
</dbReference>
<dbReference type="Pfam" id="PF01266">
    <property type="entry name" value="DAO"/>
    <property type="match status" value="1"/>
</dbReference>
<evidence type="ECO:0000256" key="1">
    <source>
        <dbReference type="ARBA" id="ARBA00022490"/>
    </source>
</evidence>
<comment type="catalytic activity">
    <reaction evidence="10">
        <text>5-aminomethyl-2-thiouridine(34) in tRNA + S-adenosyl-L-methionine = 5-methylaminomethyl-2-thiouridine(34) in tRNA + S-adenosyl-L-homocysteine + H(+)</text>
        <dbReference type="Rhea" id="RHEA:19569"/>
        <dbReference type="Rhea" id="RHEA-COMP:10195"/>
        <dbReference type="Rhea" id="RHEA-COMP:10197"/>
        <dbReference type="ChEBI" id="CHEBI:15378"/>
        <dbReference type="ChEBI" id="CHEBI:57856"/>
        <dbReference type="ChEBI" id="CHEBI:59789"/>
        <dbReference type="ChEBI" id="CHEBI:74454"/>
        <dbReference type="ChEBI" id="CHEBI:74455"/>
        <dbReference type="EC" id="2.1.1.61"/>
    </reaction>
</comment>
<dbReference type="InterPro" id="IPR029063">
    <property type="entry name" value="SAM-dependent_MTases_sf"/>
</dbReference>
<evidence type="ECO:0000256" key="7">
    <source>
        <dbReference type="ARBA" id="ARBA00022827"/>
    </source>
</evidence>
<protein>
    <recommendedName>
        <fullName evidence="10">tRNA 5-methylaminomethyl-2-thiouridine biosynthesis bifunctional protein MnmC</fullName>
        <shortName evidence="10">tRNA mnm(5)s(2)U biosynthesis bifunctional protein</shortName>
    </recommendedName>
    <domain>
        <recommendedName>
            <fullName evidence="10">tRNA (mnm(5)s(2)U34)-methyltransferase</fullName>
            <ecNumber evidence="10">2.1.1.61</ecNumber>
        </recommendedName>
    </domain>
    <domain>
        <recommendedName>
            <fullName evidence="10">FAD-dependent cmnm(5)s(2)U34 oxidoreductase</fullName>
            <ecNumber evidence="10">1.5.-.-</ecNumber>
        </recommendedName>
    </domain>
</protein>
<dbReference type="OrthoDB" id="9786494at2"/>
<dbReference type="InterPro" id="IPR017610">
    <property type="entry name" value="tRNA_S-uridine_synth_MnmC_C"/>
</dbReference>
<dbReference type="GO" id="GO:0050660">
    <property type="term" value="F:flavin adenine dinucleotide binding"/>
    <property type="evidence" value="ECO:0007669"/>
    <property type="project" value="UniProtKB-UniRule"/>
</dbReference>
<keyword evidence="3 10" id="KW-0285">Flavoprotein</keyword>
<keyword evidence="5 10" id="KW-0949">S-adenosyl-L-methionine</keyword>
<keyword evidence="9 10" id="KW-0511">Multifunctional enzyme</keyword>
<evidence type="ECO:0000256" key="2">
    <source>
        <dbReference type="ARBA" id="ARBA00022603"/>
    </source>
</evidence>
<comment type="function">
    <text evidence="10">Catalyzes the last two steps in the biosynthesis of 5-methylaminomethyl-2-thiouridine (mnm(5)s(2)U) at the wobble position (U34) in tRNA. Catalyzes the FAD-dependent demodification of cmnm(5)s(2)U34 to nm(5)s(2)U34, followed by the transfer of a methyl group from S-adenosyl-L-methionine to nm(5)s(2)U34, to form mnm(5)s(2)U34.</text>
</comment>
<dbReference type="Gene3D" id="3.30.9.10">
    <property type="entry name" value="D-Amino Acid Oxidase, subunit A, domain 2"/>
    <property type="match status" value="1"/>
</dbReference>